<sequence>MSEQIQAYFQTEDQAEGAKTSLIGYKTENLEVSRLETTIGRNRNLQLPLVAFNPSGNINTAGSLGVPGTGGIAGNNIVPIMDDIDDRSDVESESNINKTGDLTDAGDVDTNDYDNLKYVLVAKVEDEHYDEIIQKLRQNGAHIEALPKT</sequence>
<evidence type="ECO:0000313" key="2">
    <source>
        <dbReference type="Proteomes" id="UP000077134"/>
    </source>
</evidence>
<accession>A0A167CHJ5</accession>
<comment type="caution">
    <text evidence="1">The sequence shown here is derived from an EMBL/GenBank/DDBJ whole genome shotgun (WGS) entry which is preliminary data.</text>
</comment>
<proteinExistence type="predicted"/>
<dbReference type="AlphaFoldDB" id="A0A167CHJ5"/>
<dbReference type="EMBL" id="LSFN01000025">
    <property type="protein sequence ID" value="OAB73204.1"/>
    <property type="molecule type" value="Genomic_DNA"/>
</dbReference>
<gene>
    <name evidence="1" type="ORF">PNBC_14010</name>
</gene>
<keyword evidence="2" id="KW-1185">Reference proteome</keyword>
<dbReference type="RefSeq" id="WP_068659155.1">
    <property type="nucleotide sequence ID" value="NZ_CP017770.1"/>
</dbReference>
<dbReference type="OrthoDB" id="2607182at2"/>
<organism evidence="1 2">
    <name type="scientific">Paenibacillus crassostreae</name>
    <dbReference type="NCBI Taxonomy" id="1763538"/>
    <lineage>
        <taxon>Bacteria</taxon>
        <taxon>Bacillati</taxon>
        <taxon>Bacillota</taxon>
        <taxon>Bacilli</taxon>
        <taxon>Bacillales</taxon>
        <taxon>Paenibacillaceae</taxon>
        <taxon>Paenibacillus</taxon>
    </lineage>
</organism>
<dbReference type="KEGG" id="pcx:LPB68_06280"/>
<protein>
    <submittedName>
        <fullName evidence="1">Uncharacterized protein</fullName>
    </submittedName>
</protein>
<name>A0A167CHJ5_9BACL</name>
<dbReference type="Proteomes" id="UP000077134">
    <property type="component" value="Unassembled WGS sequence"/>
</dbReference>
<evidence type="ECO:0000313" key="1">
    <source>
        <dbReference type="EMBL" id="OAB73204.1"/>
    </source>
</evidence>
<reference evidence="1 2" key="1">
    <citation type="submission" date="2016-02" db="EMBL/GenBank/DDBJ databases">
        <title>Paenibacillus sp. LPB0068, isolated from Crassostrea gigas.</title>
        <authorList>
            <person name="Shin S.-K."/>
            <person name="Yi H."/>
        </authorList>
    </citation>
    <scope>NUCLEOTIDE SEQUENCE [LARGE SCALE GENOMIC DNA]</scope>
    <source>
        <strain evidence="1 2">LPB0068</strain>
    </source>
</reference>